<evidence type="ECO:0000259" key="1">
    <source>
        <dbReference type="PROSITE" id="PS50404"/>
    </source>
</evidence>
<dbReference type="PANTHER" id="PTHR44051">
    <property type="entry name" value="GLUTATHIONE S-TRANSFERASE-RELATED"/>
    <property type="match status" value="1"/>
</dbReference>
<dbReference type="CDD" id="cd03188">
    <property type="entry name" value="GST_C_Beta"/>
    <property type="match status" value="1"/>
</dbReference>
<dbReference type="SUPFAM" id="SSF47616">
    <property type="entry name" value="GST C-terminal domain-like"/>
    <property type="match status" value="1"/>
</dbReference>
<dbReference type="PANTHER" id="PTHR44051:SF8">
    <property type="entry name" value="GLUTATHIONE S-TRANSFERASE GSTA"/>
    <property type="match status" value="1"/>
</dbReference>
<dbReference type="InterPro" id="IPR010987">
    <property type="entry name" value="Glutathione-S-Trfase_C-like"/>
</dbReference>
<dbReference type="CDD" id="cd03057">
    <property type="entry name" value="GST_N_Beta"/>
    <property type="match status" value="1"/>
</dbReference>
<feature type="domain" description="GST C-terminal" evidence="2">
    <location>
        <begin position="82"/>
        <end position="209"/>
    </location>
</feature>
<dbReference type="PROSITE" id="PS50404">
    <property type="entry name" value="GST_NTER"/>
    <property type="match status" value="1"/>
</dbReference>
<sequence>MTTLYYAVGACSLAPHIVLEWIGAPYEAVKVQIGSKELLAVNPAGAVPTLREDDGWLLTQAGAILEYLAHKHPEAGLAGGDSLRERAEAHRWSAFFTSDMHAAFWPVFMPYRYTVATDDAAKKAVVEAGHKLVRKQMAALNAHLEGRDWVLGEGRGTRSVIDAYAFPMIRWGVKMLPGGIADFPNVQALHDRLAADEAVQRVLAREAAA</sequence>
<gene>
    <name evidence="3" type="ORF">IX56_03415</name>
</gene>
<dbReference type="SUPFAM" id="SSF52833">
    <property type="entry name" value="Thioredoxin-like"/>
    <property type="match status" value="1"/>
</dbReference>
<organism evidence="3 4">
    <name type="scientific">Paracoccus sanguinis</name>
    <dbReference type="NCBI Taxonomy" id="1545044"/>
    <lineage>
        <taxon>Bacteria</taxon>
        <taxon>Pseudomonadati</taxon>
        <taxon>Pseudomonadota</taxon>
        <taxon>Alphaproteobacteria</taxon>
        <taxon>Rhodobacterales</taxon>
        <taxon>Paracoccaceae</taxon>
        <taxon>Paracoccus</taxon>
    </lineage>
</organism>
<name>A0A099GM74_9RHOB</name>
<feature type="domain" description="GST N-terminal" evidence="1">
    <location>
        <begin position="1"/>
        <end position="76"/>
    </location>
</feature>
<evidence type="ECO:0000313" key="3">
    <source>
        <dbReference type="EMBL" id="KGJ23213.1"/>
    </source>
</evidence>
<evidence type="ECO:0000259" key="2">
    <source>
        <dbReference type="PROSITE" id="PS50405"/>
    </source>
</evidence>
<dbReference type="Pfam" id="PF00043">
    <property type="entry name" value="GST_C"/>
    <property type="match status" value="1"/>
</dbReference>
<dbReference type="SFLD" id="SFLDS00019">
    <property type="entry name" value="Glutathione_Transferase_(cytos"/>
    <property type="match status" value="1"/>
</dbReference>
<dbReference type="InterPro" id="IPR040079">
    <property type="entry name" value="Glutathione_S-Trfase"/>
</dbReference>
<reference evidence="3 4" key="1">
    <citation type="submission" date="2014-09" db="EMBL/GenBank/DDBJ databases">
        <authorList>
            <person name="McGinnis J.M."/>
            <person name="Wolfgang W.J."/>
        </authorList>
    </citation>
    <scope>NUCLEOTIDE SEQUENCE [LARGE SCALE GENOMIC DNA]</scope>
    <source>
        <strain evidence="3 4">5503</strain>
    </source>
</reference>
<dbReference type="Pfam" id="PF13417">
    <property type="entry name" value="GST_N_3"/>
    <property type="match status" value="1"/>
</dbReference>
<dbReference type="AlphaFoldDB" id="A0A099GM74"/>
<comment type="caution">
    <text evidence="3">The sequence shown here is derived from an EMBL/GenBank/DDBJ whole genome shotgun (WGS) entry which is preliminary data.</text>
</comment>
<dbReference type="GO" id="GO:0016740">
    <property type="term" value="F:transferase activity"/>
    <property type="evidence" value="ECO:0007669"/>
    <property type="project" value="UniProtKB-KW"/>
</dbReference>
<dbReference type="RefSeq" id="WP_036707449.1">
    <property type="nucleotide sequence ID" value="NZ_JRKQ01000009.1"/>
</dbReference>
<dbReference type="SFLD" id="SFLDG00358">
    <property type="entry name" value="Main_(cytGST)"/>
    <property type="match status" value="1"/>
</dbReference>
<dbReference type="EMBL" id="JRKQ01000009">
    <property type="protein sequence ID" value="KGJ23213.1"/>
    <property type="molecule type" value="Genomic_DNA"/>
</dbReference>
<evidence type="ECO:0000313" key="4">
    <source>
        <dbReference type="Proteomes" id="UP000029858"/>
    </source>
</evidence>
<dbReference type="Gene3D" id="3.40.30.10">
    <property type="entry name" value="Glutaredoxin"/>
    <property type="match status" value="1"/>
</dbReference>
<dbReference type="Gene3D" id="1.20.1050.10">
    <property type="match status" value="1"/>
</dbReference>
<dbReference type="Proteomes" id="UP000029858">
    <property type="component" value="Unassembled WGS sequence"/>
</dbReference>
<protein>
    <submittedName>
        <fullName evidence="3">Glutathione S-transferase</fullName>
    </submittedName>
</protein>
<dbReference type="InterPro" id="IPR036282">
    <property type="entry name" value="Glutathione-S-Trfase_C_sf"/>
</dbReference>
<dbReference type="InterPro" id="IPR004045">
    <property type="entry name" value="Glutathione_S-Trfase_N"/>
</dbReference>
<dbReference type="InterPro" id="IPR036249">
    <property type="entry name" value="Thioredoxin-like_sf"/>
</dbReference>
<reference evidence="3 4" key="2">
    <citation type="submission" date="2014-10" db="EMBL/GenBank/DDBJ databases">
        <title>Paracoccus sanguinis sp. nov., isolated from clinical specimens of New York State patients.</title>
        <authorList>
            <person name="Mingle L.A."/>
            <person name="Cole J.A."/>
            <person name="Lapierre P."/>
            <person name="Musser K.A."/>
        </authorList>
    </citation>
    <scope>NUCLEOTIDE SEQUENCE [LARGE SCALE GENOMIC DNA]</scope>
    <source>
        <strain evidence="3 4">5503</strain>
    </source>
</reference>
<accession>A0A099GM74</accession>
<proteinExistence type="predicted"/>
<keyword evidence="3" id="KW-0808">Transferase</keyword>
<dbReference type="PROSITE" id="PS50405">
    <property type="entry name" value="GST_CTER"/>
    <property type="match status" value="1"/>
</dbReference>
<dbReference type="InterPro" id="IPR004046">
    <property type="entry name" value="GST_C"/>
</dbReference>
<dbReference type="SFLD" id="SFLDG01150">
    <property type="entry name" value="Main.1:_Beta-like"/>
    <property type="match status" value="1"/>
</dbReference>